<organism evidence="4 5">
    <name type="scientific">Ditylenchus destructor</name>
    <dbReference type="NCBI Taxonomy" id="166010"/>
    <lineage>
        <taxon>Eukaryota</taxon>
        <taxon>Metazoa</taxon>
        <taxon>Ecdysozoa</taxon>
        <taxon>Nematoda</taxon>
        <taxon>Chromadorea</taxon>
        <taxon>Rhabditida</taxon>
        <taxon>Tylenchina</taxon>
        <taxon>Tylenchomorpha</taxon>
        <taxon>Sphaerularioidea</taxon>
        <taxon>Anguinidae</taxon>
        <taxon>Anguininae</taxon>
        <taxon>Ditylenchus</taxon>
    </lineage>
</organism>
<keyword evidence="2" id="KW-1133">Transmembrane helix</keyword>
<feature type="domain" description="SCAN" evidence="3">
    <location>
        <begin position="448"/>
        <end position="495"/>
    </location>
</feature>
<keyword evidence="2" id="KW-0812">Transmembrane</keyword>
<keyword evidence="2" id="KW-0472">Membrane</keyword>
<dbReference type="AlphaFoldDB" id="A0AAD4NH01"/>
<gene>
    <name evidence="4" type="ORF">DdX_00222</name>
</gene>
<feature type="compositionally biased region" description="Basic and acidic residues" evidence="1">
    <location>
        <begin position="28"/>
        <end position="37"/>
    </location>
</feature>
<feature type="transmembrane region" description="Helical" evidence="2">
    <location>
        <begin position="162"/>
        <end position="184"/>
    </location>
</feature>
<dbReference type="Pfam" id="PF23663">
    <property type="entry name" value="Znf_SCAND3"/>
    <property type="match status" value="1"/>
</dbReference>
<dbReference type="InterPro" id="IPR057560">
    <property type="entry name" value="Znf_SCAND3"/>
</dbReference>
<reference evidence="4" key="1">
    <citation type="submission" date="2022-01" db="EMBL/GenBank/DDBJ databases">
        <title>Genome Sequence Resource for Two Populations of Ditylenchus destructor, the Migratory Endoparasitic Phytonematode.</title>
        <authorList>
            <person name="Zhang H."/>
            <person name="Lin R."/>
            <person name="Xie B."/>
        </authorList>
    </citation>
    <scope>NUCLEOTIDE SEQUENCE</scope>
    <source>
        <strain evidence="4">BazhouSP</strain>
    </source>
</reference>
<evidence type="ECO:0000256" key="1">
    <source>
        <dbReference type="SAM" id="MobiDB-lite"/>
    </source>
</evidence>
<evidence type="ECO:0000313" key="5">
    <source>
        <dbReference type="Proteomes" id="UP001201812"/>
    </source>
</evidence>
<dbReference type="InterPro" id="IPR036397">
    <property type="entry name" value="RNaseH_sf"/>
</dbReference>
<protein>
    <submittedName>
        <fullName evidence="4">SCAN domain-containing protein 3</fullName>
    </submittedName>
</protein>
<sequence>MLRPTNTSPTTTIKRFGTTTSSSTSRENVLERSKDHSPSNVWIPQNSRKEMVTHRFVYTPVPTARSEAVTEPTQRTWPTRKQWERPMTAPLTAESVVHFTFVASSATQPQVATTVTTIRQRQRTQPVHDSTLYAVRPTTPMNEVMFTTPKTVEVSAPIPRTALVGVASLGVVFMVAVILILVFLKRSSSKGDNTYYPMVCAGNGKPVTSGGYTAIPASSTEASPQFTQHHQMQSFDHGGAAYGTKVNTTGHAGAVTTTSLLPASMRNGHGGYQSLKSGTLPLPTGGVGAVANGSATLPRNLMNGGPASEGVQRHTTTSLVNGQAGSARSDQQEGVKKKEFKECMLACWKSDNNTAKWSEGLRFVQWQLNSRHHSGIGRSPYKATFGTEPRLGLRVGLNMPDEVIDKINTELDLADLAYSLSIGTGVGSPSTSTENAQKECVSCGKPYSGSHKCHKCNKFCHAIAPCSTPHSEEGFSASVTCHHCSKEVETNSQQEAAKENQMAQADRMLQRSARLLAPLKVGSSVMVPIPDVDRGRAEFPNVKGIVMEVTSEGMHKIGTQHGVLNNLYAANCITPCREAFLSVDVICDGIRTRSFQVRMQAKMQHDALQMFQIQLEVQ</sequence>
<dbReference type="GO" id="GO:0003676">
    <property type="term" value="F:nucleic acid binding"/>
    <property type="evidence" value="ECO:0007669"/>
    <property type="project" value="InterPro"/>
</dbReference>
<evidence type="ECO:0000313" key="4">
    <source>
        <dbReference type="EMBL" id="KAI1728071.1"/>
    </source>
</evidence>
<dbReference type="EMBL" id="JAKKPZ010000001">
    <property type="protein sequence ID" value="KAI1728071.1"/>
    <property type="molecule type" value="Genomic_DNA"/>
</dbReference>
<proteinExistence type="predicted"/>
<name>A0AAD4NH01_9BILA</name>
<dbReference type="CDD" id="cd15489">
    <property type="entry name" value="PHD_SF"/>
    <property type="match status" value="1"/>
</dbReference>
<comment type="caution">
    <text evidence="4">The sequence shown here is derived from an EMBL/GenBank/DDBJ whole genome shotgun (WGS) entry which is preliminary data.</text>
</comment>
<dbReference type="Proteomes" id="UP001201812">
    <property type="component" value="Unassembled WGS sequence"/>
</dbReference>
<dbReference type="Gene3D" id="3.30.420.10">
    <property type="entry name" value="Ribonuclease H-like superfamily/Ribonuclease H"/>
    <property type="match status" value="1"/>
</dbReference>
<evidence type="ECO:0000256" key="2">
    <source>
        <dbReference type="SAM" id="Phobius"/>
    </source>
</evidence>
<feature type="compositionally biased region" description="Polar residues" evidence="1">
    <location>
        <begin position="1"/>
        <end position="13"/>
    </location>
</feature>
<evidence type="ECO:0000259" key="3">
    <source>
        <dbReference type="Pfam" id="PF23663"/>
    </source>
</evidence>
<feature type="region of interest" description="Disordered" evidence="1">
    <location>
        <begin position="1"/>
        <end position="42"/>
    </location>
</feature>
<accession>A0AAD4NH01</accession>
<keyword evidence="5" id="KW-1185">Reference proteome</keyword>